<reference evidence="2 3" key="1">
    <citation type="submission" date="2023-10" db="EMBL/GenBank/DDBJ databases">
        <authorList>
            <person name="Maclean D."/>
            <person name="Macfadyen A."/>
        </authorList>
    </citation>
    <scope>NUCLEOTIDE SEQUENCE [LARGE SCALE GENOMIC DNA]</scope>
</reference>
<dbReference type="Proteomes" id="UP001314263">
    <property type="component" value="Unassembled WGS sequence"/>
</dbReference>
<accession>A0AAV1I0N8</accession>
<dbReference type="EMBL" id="CAUYUE010000004">
    <property type="protein sequence ID" value="CAK0761624.1"/>
    <property type="molecule type" value="Genomic_DNA"/>
</dbReference>
<evidence type="ECO:0008006" key="4">
    <source>
        <dbReference type="Google" id="ProtNLM"/>
    </source>
</evidence>
<dbReference type="InterPro" id="IPR011990">
    <property type="entry name" value="TPR-like_helical_dom_sf"/>
</dbReference>
<feature type="region of interest" description="Disordered" evidence="1">
    <location>
        <begin position="35"/>
        <end position="62"/>
    </location>
</feature>
<name>A0AAV1I0N8_9CHLO</name>
<feature type="compositionally biased region" description="Low complexity" evidence="1">
    <location>
        <begin position="48"/>
        <end position="62"/>
    </location>
</feature>
<dbReference type="Pfam" id="PF06552">
    <property type="entry name" value="TOM20_plant"/>
    <property type="match status" value="1"/>
</dbReference>
<feature type="region of interest" description="Disordered" evidence="1">
    <location>
        <begin position="1"/>
        <end position="21"/>
    </location>
</feature>
<dbReference type="Gene3D" id="1.25.40.10">
    <property type="entry name" value="Tetratricopeptide repeat domain"/>
    <property type="match status" value="2"/>
</dbReference>
<evidence type="ECO:0000313" key="2">
    <source>
        <dbReference type="EMBL" id="CAK0761624.1"/>
    </source>
</evidence>
<proteinExistence type="predicted"/>
<dbReference type="AlphaFoldDB" id="A0AAV1I0N8"/>
<dbReference type="PANTHER" id="PTHR45005:SF2">
    <property type="entry name" value="PROTEIN HLB1"/>
    <property type="match status" value="1"/>
</dbReference>
<feature type="compositionally biased region" description="Polar residues" evidence="1">
    <location>
        <begin position="1"/>
        <end position="18"/>
    </location>
</feature>
<dbReference type="SUPFAM" id="SSF48439">
    <property type="entry name" value="Protein prenylyltransferase"/>
    <property type="match status" value="1"/>
</dbReference>
<dbReference type="InterPro" id="IPR053277">
    <property type="entry name" value="Endomembrane_traffic_mod"/>
</dbReference>
<organism evidence="2 3">
    <name type="scientific">Coccomyxa viridis</name>
    <dbReference type="NCBI Taxonomy" id="1274662"/>
    <lineage>
        <taxon>Eukaryota</taxon>
        <taxon>Viridiplantae</taxon>
        <taxon>Chlorophyta</taxon>
        <taxon>core chlorophytes</taxon>
        <taxon>Trebouxiophyceae</taxon>
        <taxon>Trebouxiophyceae incertae sedis</taxon>
        <taxon>Coccomyxaceae</taxon>
        <taxon>Coccomyxa</taxon>
    </lineage>
</organism>
<dbReference type="PANTHER" id="PTHR45005">
    <property type="match status" value="1"/>
</dbReference>
<evidence type="ECO:0000313" key="3">
    <source>
        <dbReference type="Proteomes" id="UP001314263"/>
    </source>
</evidence>
<protein>
    <recommendedName>
        <fullName evidence="4">PH domain-containing protein</fullName>
    </recommendedName>
</protein>
<sequence length="444" mass="48211">MTTVASVDTQQSLGTTGSIGLYKGGEELRRAVAALAGPSGEHRENGRPSSSHDSAAPPSAQAAQLIPISVKSADHSTRELAFAAQRYAKAAQKNPSDFESVYNHGLALQELASRMASSRTEQMQLLEKACERYSAAWKMKPSSHSALYNWGVALSDMSRVLKSTDRTAANALLSEAADKYATSLQHHANNPQALNNWGLVLQELSTMAADHERAQLVRQSVQKFRQAIRLRPEFDRACYNLGTVYYSHAHTLSSAAAAQLSSQLTKDRQREQQERADGVEVDYAFKLAALYITLAFALQPKRDVYKRSLKVVRPLLPGGALCYGKLQAVVPQTARTSHERWEARSFILDHTGFRESASGHLDAADGSRVALEDVADVKPCMDPSLPAGHAFWVSLHSLPTGLYFVADNLEAAEGWVDAILMAAHIAAGMQLPALAHALTVEVAP</sequence>
<comment type="caution">
    <text evidence="2">The sequence shown here is derived from an EMBL/GenBank/DDBJ whole genome shotgun (WGS) entry which is preliminary data.</text>
</comment>
<keyword evidence="3" id="KW-1185">Reference proteome</keyword>
<gene>
    <name evidence="2" type="ORF">CVIRNUC_002879</name>
</gene>
<evidence type="ECO:0000256" key="1">
    <source>
        <dbReference type="SAM" id="MobiDB-lite"/>
    </source>
</evidence>